<organism evidence="2 3">
    <name type="scientific">Paenibacillus methanolicus</name>
    <dbReference type="NCBI Taxonomy" id="582686"/>
    <lineage>
        <taxon>Bacteria</taxon>
        <taxon>Bacillati</taxon>
        <taxon>Bacillota</taxon>
        <taxon>Bacilli</taxon>
        <taxon>Bacillales</taxon>
        <taxon>Paenibacillaceae</taxon>
        <taxon>Paenibacillus</taxon>
    </lineage>
</organism>
<proteinExistence type="predicted"/>
<protein>
    <submittedName>
        <fullName evidence="2">Putative aldouronate transport system substrate-binding protein</fullName>
    </submittedName>
</protein>
<comment type="caution">
    <text evidence="2">The sequence shown here is derived from an EMBL/GenBank/DDBJ whole genome shotgun (WGS) entry which is preliminary data.</text>
</comment>
<reference evidence="2 3" key="1">
    <citation type="submission" date="2019-07" db="EMBL/GenBank/DDBJ databases">
        <title>Genomic Encyclopedia of Type Strains, Phase III (KMG-III): the genomes of soil and plant-associated and newly described type strains.</title>
        <authorList>
            <person name="Whitman W."/>
        </authorList>
    </citation>
    <scope>NUCLEOTIDE SEQUENCE [LARGE SCALE GENOMIC DNA]</scope>
    <source>
        <strain evidence="2 3">BL24</strain>
    </source>
</reference>
<dbReference type="RefSeq" id="WP_148931740.1">
    <property type="nucleotide sequence ID" value="NZ_VNHS01000010.1"/>
</dbReference>
<dbReference type="Proteomes" id="UP000323257">
    <property type="component" value="Unassembled WGS sequence"/>
</dbReference>
<dbReference type="EMBL" id="VNHS01000010">
    <property type="protein sequence ID" value="TYP71057.1"/>
    <property type="molecule type" value="Genomic_DNA"/>
</dbReference>
<sequence length="529" mass="58671">MLKSFNRFGIAASAILMIGTILSVFSGSNQELKPSTGTGGSPQAASPRFGIDTSKELLLKGYLIGEASKGMAKVMTELNTRLKKDIHATMQVEYIGWNDLEAEYPLILASGEDADWIYSANWNGFVQHAAKGAYLEITEEMIRRYMPRYYASVNKLALKKASVNGKIYMIPAPGKSPAIPMMAIRGDLRKKYKIPEITKVSDLEPYFEAIKKNEPNMIPAQLSGMTDTNLIYQLMNEQGQSSIQIIRGIGIAHFMEEGTGKLYTYGEEPLASLVKSSAKTMKAWYDAGYINRDYFANKVASMEAFNQGKSAIGLGNTISLRSALAKGKEKGYDVELIPFIDAHGKALAASYTVNGFSLLAGAKNPERTLMAMDLIISEKSYNYLVYYGIEGEHYILNKDGKLELPAGVTPGSNTYPPDASGFWFTDLRQFPAEASWSEDYIQLLKNVQEKYLYTSVLEEFNVNTEWIKSEIAALNSAKDQFLTPLIMGSVQDVDTAFNTYIEKAKAGGLDKVKAEVQKQIDVFMREKTR</sequence>
<gene>
    <name evidence="2" type="ORF">BCM02_1106</name>
</gene>
<keyword evidence="3" id="KW-1185">Reference proteome</keyword>
<dbReference type="SUPFAM" id="SSF53850">
    <property type="entry name" value="Periplasmic binding protein-like II"/>
    <property type="match status" value="1"/>
</dbReference>
<evidence type="ECO:0000259" key="1">
    <source>
        <dbReference type="Pfam" id="PF12010"/>
    </source>
</evidence>
<accession>A0A5S5BVK3</accession>
<dbReference type="Gene3D" id="3.40.190.10">
    <property type="entry name" value="Periplasmic binding protein-like II"/>
    <property type="match status" value="2"/>
</dbReference>
<dbReference type="Pfam" id="PF12010">
    <property type="entry name" value="DUF3502"/>
    <property type="match status" value="1"/>
</dbReference>
<dbReference type="InterPro" id="IPR022627">
    <property type="entry name" value="DUF3502"/>
</dbReference>
<name>A0A5S5BVK3_9BACL</name>
<evidence type="ECO:0000313" key="2">
    <source>
        <dbReference type="EMBL" id="TYP71057.1"/>
    </source>
</evidence>
<dbReference type="OrthoDB" id="1988587at2"/>
<evidence type="ECO:0000313" key="3">
    <source>
        <dbReference type="Proteomes" id="UP000323257"/>
    </source>
</evidence>
<feature type="domain" description="DUF3502" evidence="1">
    <location>
        <begin position="458"/>
        <end position="523"/>
    </location>
</feature>
<dbReference type="AlphaFoldDB" id="A0A5S5BVK3"/>